<protein>
    <submittedName>
        <fullName evidence="1">Uncharacterized protein</fullName>
    </submittedName>
</protein>
<dbReference type="Proteomes" id="UP000027138">
    <property type="component" value="Unassembled WGS sequence"/>
</dbReference>
<evidence type="ECO:0000313" key="1">
    <source>
        <dbReference type="EMBL" id="KDP28046.1"/>
    </source>
</evidence>
<organism evidence="1 2">
    <name type="scientific">Jatropha curcas</name>
    <name type="common">Barbados nut</name>
    <dbReference type="NCBI Taxonomy" id="180498"/>
    <lineage>
        <taxon>Eukaryota</taxon>
        <taxon>Viridiplantae</taxon>
        <taxon>Streptophyta</taxon>
        <taxon>Embryophyta</taxon>
        <taxon>Tracheophyta</taxon>
        <taxon>Spermatophyta</taxon>
        <taxon>Magnoliopsida</taxon>
        <taxon>eudicotyledons</taxon>
        <taxon>Gunneridae</taxon>
        <taxon>Pentapetalae</taxon>
        <taxon>rosids</taxon>
        <taxon>fabids</taxon>
        <taxon>Malpighiales</taxon>
        <taxon>Euphorbiaceae</taxon>
        <taxon>Crotonoideae</taxon>
        <taxon>Jatropheae</taxon>
        <taxon>Jatropha</taxon>
    </lineage>
</organism>
<evidence type="ECO:0000313" key="2">
    <source>
        <dbReference type="Proteomes" id="UP000027138"/>
    </source>
</evidence>
<keyword evidence="2" id="KW-1185">Reference proteome</keyword>
<name>A0A067JVP9_JATCU</name>
<proteinExistence type="predicted"/>
<gene>
    <name evidence="1" type="ORF">JCGZ_19738</name>
</gene>
<reference evidence="1 2" key="1">
    <citation type="journal article" date="2014" name="PLoS ONE">
        <title>Global Analysis of Gene Expression Profiles in Physic Nut (Jatropha curcas L.) Seedlings Exposed to Salt Stress.</title>
        <authorList>
            <person name="Zhang L."/>
            <person name="Zhang C."/>
            <person name="Wu P."/>
            <person name="Chen Y."/>
            <person name="Li M."/>
            <person name="Jiang H."/>
            <person name="Wu G."/>
        </authorList>
    </citation>
    <scope>NUCLEOTIDE SEQUENCE [LARGE SCALE GENOMIC DNA]</scope>
    <source>
        <strain evidence="2">cv. GZQX0401</strain>
        <tissue evidence="1">Young leaves</tissue>
    </source>
</reference>
<dbReference type="AlphaFoldDB" id="A0A067JVP9"/>
<dbReference type="EMBL" id="KK914788">
    <property type="protein sequence ID" value="KDP28046.1"/>
    <property type="molecule type" value="Genomic_DNA"/>
</dbReference>
<accession>A0A067JVP9</accession>
<sequence length="68" mass="7432">MTSYVAILSFNIIDTDPLSTTTYGAQGNKDHNNGNPLVLPSGPITRSRAKKYGATMSVYIQEQITQEL</sequence>